<comment type="subcellular location">
    <subcellularLocation>
        <location evidence="4">Nucleus</location>
    </subcellularLocation>
</comment>
<keyword evidence="3 4" id="KW-0539">Nucleus</keyword>
<organism evidence="6 7">
    <name type="scientific">Quercus lobata</name>
    <name type="common">Valley oak</name>
    <dbReference type="NCBI Taxonomy" id="97700"/>
    <lineage>
        <taxon>Eukaryota</taxon>
        <taxon>Viridiplantae</taxon>
        <taxon>Streptophyta</taxon>
        <taxon>Embryophyta</taxon>
        <taxon>Tracheophyta</taxon>
        <taxon>Spermatophyta</taxon>
        <taxon>Magnoliopsida</taxon>
        <taxon>eudicotyledons</taxon>
        <taxon>Gunneridae</taxon>
        <taxon>Pentapetalae</taxon>
        <taxon>rosids</taxon>
        <taxon>fabids</taxon>
        <taxon>Fagales</taxon>
        <taxon>Fagaceae</taxon>
        <taxon>Quercus</taxon>
    </lineage>
</organism>
<keyword evidence="7" id="KW-1185">Reference proteome</keyword>
<protein>
    <recommendedName>
        <fullName evidence="4">Transcription factor</fullName>
        <shortName evidence="4">bHLH transcription factor</shortName>
    </recommendedName>
    <alternativeName>
        <fullName evidence="4">Basic helix-loop-helix protein</fullName>
    </alternativeName>
</protein>
<dbReference type="PANTHER" id="PTHR11514:SF43">
    <property type="entry name" value="TRANSCRIPTION FACTOR MYC2"/>
    <property type="match status" value="1"/>
</dbReference>
<dbReference type="GO" id="GO:0003700">
    <property type="term" value="F:DNA-binding transcription factor activity"/>
    <property type="evidence" value="ECO:0007669"/>
    <property type="project" value="InterPro"/>
</dbReference>
<dbReference type="InParanoid" id="A0A7N2MWP2"/>
<evidence type="ECO:0000256" key="3">
    <source>
        <dbReference type="ARBA" id="ARBA00023242"/>
    </source>
</evidence>
<dbReference type="GO" id="GO:0005634">
    <property type="term" value="C:nucleus"/>
    <property type="evidence" value="ECO:0007669"/>
    <property type="project" value="UniProtKB-SubCell"/>
</dbReference>
<dbReference type="EMBL" id="LRBV02000011">
    <property type="status" value="NOT_ANNOTATED_CDS"/>
    <property type="molecule type" value="Genomic_DNA"/>
</dbReference>
<dbReference type="Pfam" id="PF14215">
    <property type="entry name" value="bHLH-MYC_N"/>
    <property type="match status" value="1"/>
</dbReference>
<keyword evidence="1 4" id="KW-0805">Transcription regulation</keyword>
<reference evidence="6" key="2">
    <citation type="submission" date="2021-01" db="UniProtKB">
        <authorList>
            <consortium name="EnsemblPlants"/>
        </authorList>
    </citation>
    <scope>IDENTIFICATION</scope>
</reference>
<dbReference type="Proteomes" id="UP000594261">
    <property type="component" value="Chromosome 11"/>
</dbReference>
<evidence type="ECO:0000256" key="2">
    <source>
        <dbReference type="ARBA" id="ARBA00023163"/>
    </source>
</evidence>
<sequence length="387" mass="43698">METIAEARMSLPDREEGIPTIFSLFPAANSLSNSCDSSLSNRTLQHYLSPYSITSFFPPNNSVSSSVSSQTIHFPPSISSLFPPTQSMDSQLNSLCSERSNPGFGNSITSIFPPSYSYSSSIESTLYHDQFGSNKSKLNHEFKDVVTGKTETIRFPPSILSLFPPTRSVDSQLNSLCSERSNPGFGNSITSIFPPSYSYSSSIESTQYHDQFGSNKSKLSHEIKDVPGKTEPHFQEPNINHWRSFKFHISNEERIFQKKVEAELRQAQERWTYATYWELDRPSSSPLWGTFSQVKGFYNVNDDKFNDKAMALSFFQLMDSWFSIFGSVLNQVFSTSSPIWLVGVDCLKSSKYYQAREGHQYGLQTMSWIRVADGVMEFGSTELIYPS</sequence>
<dbReference type="InterPro" id="IPR045084">
    <property type="entry name" value="AIB/MYC-like"/>
</dbReference>
<dbReference type="InterPro" id="IPR025610">
    <property type="entry name" value="MYC/MYB_N"/>
</dbReference>
<dbReference type="GO" id="GO:0000976">
    <property type="term" value="F:transcription cis-regulatory region binding"/>
    <property type="evidence" value="ECO:0007669"/>
    <property type="project" value="TreeGrafter"/>
</dbReference>
<reference evidence="6 7" key="1">
    <citation type="journal article" date="2016" name="G3 (Bethesda)">
        <title>First Draft Assembly and Annotation of the Genome of a California Endemic Oak Quercus lobata Nee (Fagaceae).</title>
        <authorList>
            <person name="Sork V.L."/>
            <person name="Fitz-Gibbon S.T."/>
            <person name="Puiu D."/>
            <person name="Crepeau M."/>
            <person name="Gugger P.F."/>
            <person name="Sherman R."/>
            <person name="Stevens K."/>
            <person name="Langley C.H."/>
            <person name="Pellegrini M."/>
            <person name="Salzberg S.L."/>
        </authorList>
    </citation>
    <scope>NUCLEOTIDE SEQUENCE [LARGE SCALE GENOMIC DNA]</scope>
    <source>
        <strain evidence="6 7">cv. SW786</strain>
    </source>
</reference>
<keyword evidence="2 4" id="KW-0804">Transcription</keyword>
<evidence type="ECO:0000313" key="7">
    <source>
        <dbReference type="Proteomes" id="UP000594261"/>
    </source>
</evidence>
<accession>A0A7N2MWP2</accession>
<evidence type="ECO:0000256" key="4">
    <source>
        <dbReference type="RuleBase" id="RU369104"/>
    </source>
</evidence>
<feature type="domain" description="Transcription factor MYC/MYB N-terminal" evidence="5">
    <location>
        <begin position="307"/>
        <end position="384"/>
    </location>
</feature>
<evidence type="ECO:0000256" key="1">
    <source>
        <dbReference type="ARBA" id="ARBA00023015"/>
    </source>
</evidence>
<evidence type="ECO:0000259" key="5">
    <source>
        <dbReference type="Pfam" id="PF14215"/>
    </source>
</evidence>
<dbReference type="PANTHER" id="PTHR11514">
    <property type="entry name" value="MYC"/>
    <property type="match status" value="1"/>
</dbReference>
<dbReference type="Gramene" id="QL11p016070:mrna">
    <property type="protein sequence ID" value="QL11p016070:mrna:CDS:1"/>
    <property type="gene ID" value="QL11p016070"/>
</dbReference>
<name>A0A7N2MWP2_QUELO</name>
<dbReference type="AlphaFoldDB" id="A0A7N2MWP2"/>
<evidence type="ECO:0000313" key="6">
    <source>
        <dbReference type="EnsemblPlants" id="QL11p016070:mrna:CDS:1"/>
    </source>
</evidence>
<proteinExistence type="predicted"/>
<dbReference type="EnsemblPlants" id="QL11p016070:mrna">
    <property type="protein sequence ID" value="QL11p016070:mrna:CDS:1"/>
    <property type="gene ID" value="QL11p016070"/>
</dbReference>